<dbReference type="NCBIfam" id="TIGR01863">
    <property type="entry name" value="cas_Csd1"/>
    <property type="match status" value="1"/>
</dbReference>
<evidence type="ECO:0000313" key="2">
    <source>
        <dbReference type="Proteomes" id="UP000325614"/>
    </source>
</evidence>
<dbReference type="KEGG" id="mico:GDR74_04895"/>
<dbReference type="RefSeq" id="WP_152585247.1">
    <property type="nucleotide sequence ID" value="NZ_CP045423.1"/>
</dbReference>
<protein>
    <submittedName>
        <fullName evidence="1">Type I-C CRISPR-associated protein Cas8c/Csd1</fullName>
    </submittedName>
</protein>
<sequence>MTILQSLVGYYERLEGEGAVPPVGYSSEKISFALVLAASGDVEDVIDLRAQGTKRPEPKVLVVPASFKRPGTASNPFFLWDKTSYVLGVVDAAKKTSAKDPLQDHRAFVEWHLEMLSEADDEGLQALLAFLRRWDPARYPELRHADEMLDQNVVFMFRSGGAPGFLHDRPAARRIWANRVASSNGEQGICLVTGETGPVARLHPAIKGVPGAQTSGASFVSFNLDAFTSYGKEQGANAPVSERAAHAYATALNTLLSKTRGIDAKGRPHYANRVQIGDATTVFWAEAEEDAGAAERMMSWALDPSPTSEDEEALIRTVLQKIEVGRPFADPDELGRTLDPETRFYILGLSPNAARLSVRFYLQTTLGDLARRLGEHYRDLRIEPHAWTLPPALWRLLRETAAQGELDNVSPVLSGELARAIVTGRRYPRSLLSLTLIRIRADGEINDVRAAIVRACLARDYRQGFEQEDVPVSLDPGETNPGYRLGRLFAILEKAQRAALGDVNAGIRDKYFSSASANPARVFPLLLRGAQDHLGKIRSSGKGGLAHWFDQAIGEAMAGLPAGKPFPATLSMADQGRFVVGYYHQRSARTATGESDDATATLTDEA</sequence>
<dbReference type="InterPro" id="IPR010144">
    <property type="entry name" value="CRISPR-assoc_prot_Csd1-typ"/>
</dbReference>
<gene>
    <name evidence="1" type="primary">cas8c</name>
    <name evidence="1" type="ORF">GDR74_04895</name>
</gene>
<organism evidence="1 2">
    <name type="scientific">Microvirga thermotolerans</name>
    <dbReference type="NCBI Taxonomy" id="2651334"/>
    <lineage>
        <taxon>Bacteria</taxon>
        <taxon>Pseudomonadati</taxon>
        <taxon>Pseudomonadota</taxon>
        <taxon>Alphaproteobacteria</taxon>
        <taxon>Hyphomicrobiales</taxon>
        <taxon>Methylobacteriaceae</taxon>
        <taxon>Microvirga</taxon>
    </lineage>
</organism>
<name>A0A5P9JS47_9HYPH</name>
<dbReference type="EMBL" id="CP045423">
    <property type="protein sequence ID" value="QFU15602.1"/>
    <property type="molecule type" value="Genomic_DNA"/>
</dbReference>
<reference evidence="1 2" key="1">
    <citation type="submission" date="2019-10" db="EMBL/GenBank/DDBJ databases">
        <title>Isolation, Identification of Microvirga thermotolerans HR1, a novel thermophilic bacterium and Comparative Genomics of the genus Microvirga.</title>
        <authorList>
            <person name="Li J."/>
            <person name="Zhang W."/>
            <person name="Lin M."/>
            <person name="Wang J."/>
        </authorList>
    </citation>
    <scope>NUCLEOTIDE SEQUENCE [LARGE SCALE GENOMIC DNA]</scope>
    <source>
        <strain evidence="1 2">HR1</strain>
    </source>
</reference>
<proteinExistence type="predicted"/>
<keyword evidence="2" id="KW-1185">Reference proteome</keyword>
<evidence type="ECO:0000313" key="1">
    <source>
        <dbReference type="EMBL" id="QFU15602.1"/>
    </source>
</evidence>
<dbReference type="Proteomes" id="UP000325614">
    <property type="component" value="Chromosome"/>
</dbReference>
<dbReference type="AlphaFoldDB" id="A0A5P9JS47"/>
<dbReference type="Pfam" id="PF09709">
    <property type="entry name" value="Cas_Csd1"/>
    <property type="match status" value="1"/>
</dbReference>
<dbReference type="CDD" id="cd09757">
    <property type="entry name" value="Cas8c_I-C"/>
    <property type="match status" value="1"/>
</dbReference>
<accession>A0A5P9JS47</accession>